<dbReference type="SUPFAM" id="SSF52540">
    <property type="entry name" value="P-loop containing nucleoside triphosphate hydrolases"/>
    <property type="match status" value="1"/>
</dbReference>
<dbReference type="OrthoDB" id="3919567at2759"/>
<proteinExistence type="predicted"/>
<evidence type="ECO:0000313" key="6">
    <source>
        <dbReference type="Proteomes" id="UP000053617"/>
    </source>
</evidence>
<feature type="domain" description="ABC transporter" evidence="4">
    <location>
        <begin position="111"/>
        <end position="354"/>
    </location>
</feature>
<reference evidence="5 6" key="1">
    <citation type="submission" date="2015-01" db="EMBL/GenBank/DDBJ databases">
        <title>The Genome Sequence of Rhinocladiella mackenzie CBS 650.93.</title>
        <authorList>
            <consortium name="The Broad Institute Genomics Platform"/>
            <person name="Cuomo C."/>
            <person name="de Hoog S."/>
            <person name="Gorbushina A."/>
            <person name="Stielow B."/>
            <person name="Teixiera M."/>
            <person name="Abouelleil A."/>
            <person name="Chapman S.B."/>
            <person name="Priest M."/>
            <person name="Young S.K."/>
            <person name="Wortman J."/>
            <person name="Nusbaum C."/>
            <person name="Birren B."/>
        </authorList>
    </citation>
    <scope>NUCLEOTIDE SEQUENCE [LARGE SCALE GENOMIC DNA]</scope>
    <source>
        <strain evidence="5 6">CBS 650.93</strain>
    </source>
</reference>
<dbReference type="GO" id="GO:0016020">
    <property type="term" value="C:membrane"/>
    <property type="evidence" value="ECO:0007669"/>
    <property type="project" value="UniProtKB-SubCell"/>
</dbReference>
<sequence>MRGDLTRRSLQRPATGDSNLKKPGNVLTCDTSSDNLESGPEPTGEDQWDLGAFLKDGPFETQTEVRESAKEVGVLYKNLAVKGVGAQATFLKTLPEAIIGPFGPDLYRSVSRLVSAWRFGKQPPTRDLLSDFSGAVRDGEMMLVLGRPGSGCSTFLKVIANQRESFARVEGQVSYGGISADEQRKCYRDEVIYNPENDQHLPTLTVWQTLRFALMNKTRKHKAESIPIIIDTLLKMFGISHTKGTLGGNEYVRGVSGGERKRVGIAEASAIKSSVVCWDNATRGLDASTALDYAGEGIYELMDKVLVIEEGRMINQGPAKLARQYFIDLGFHGPDRQTTADFLTSVGDPNECQFQPGKDASTLKTAEELEAAFRQSDLYKPVLAEAEHYTVSFWRQVLACTLREFWLSGVTKPHCTPRSSSWPECSWIAPSLQFRPRCSRSSSTLWPIRTSMVPRWAATPSAAVRTTKPHSAARDPISGEISGWSPLLPSCSFLSRRWPPNSSPLPEVVGGALVFKKTRKARKMVEEETQPADEEKAAKLAGPTWSGSTETLLNETSETADTITRSPSVFTWEDVQYEVPCQSGTKKLLNGINGYVQPQTVGKLSGSMLVDGQPPGVEFQRGTGFCKQMNLHDKTATIREALEFSAVLRQGRHISKREKLDCVDRIIDLLELYDIQDAVISSLGVEQSRIGRQTGTTPLPG</sequence>
<dbReference type="GO" id="GO:0005524">
    <property type="term" value="F:ATP binding"/>
    <property type="evidence" value="ECO:0007669"/>
    <property type="project" value="InterPro"/>
</dbReference>
<evidence type="ECO:0000256" key="3">
    <source>
        <dbReference type="SAM" id="MobiDB-lite"/>
    </source>
</evidence>
<dbReference type="EMBL" id="KN847479">
    <property type="protein sequence ID" value="KIX03154.1"/>
    <property type="molecule type" value="Genomic_DNA"/>
</dbReference>
<dbReference type="GeneID" id="25294776"/>
<dbReference type="Pfam" id="PF00005">
    <property type="entry name" value="ABC_tran"/>
    <property type="match status" value="1"/>
</dbReference>
<dbReference type="AlphaFoldDB" id="A0A0D2IBF3"/>
<dbReference type="PROSITE" id="PS50893">
    <property type="entry name" value="ABC_TRANSPORTER_2"/>
    <property type="match status" value="1"/>
</dbReference>
<dbReference type="InterPro" id="IPR003439">
    <property type="entry name" value="ABC_transporter-like_ATP-bd"/>
</dbReference>
<dbReference type="Pfam" id="PF14510">
    <property type="entry name" value="ABC_trans_N"/>
    <property type="match status" value="1"/>
</dbReference>
<keyword evidence="2" id="KW-0813">Transport</keyword>
<dbReference type="PROSITE" id="PS00211">
    <property type="entry name" value="ABC_TRANSPORTER_1"/>
    <property type="match status" value="1"/>
</dbReference>
<protein>
    <recommendedName>
        <fullName evidence="4">ABC transporter domain-containing protein</fullName>
    </recommendedName>
</protein>
<feature type="region of interest" description="Disordered" evidence="3">
    <location>
        <begin position="1"/>
        <end position="47"/>
    </location>
</feature>
<evidence type="ECO:0000313" key="5">
    <source>
        <dbReference type="EMBL" id="KIX03154.1"/>
    </source>
</evidence>
<evidence type="ECO:0000259" key="4">
    <source>
        <dbReference type="PROSITE" id="PS50893"/>
    </source>
</evidence>
<evidence type="ECO:0000256" key="2">
    <source>
        <dbReference type="ARBA" id="ARBA00022448"/>
    </source>
</evidence>
<evidence type="ECO:0000256" key="1">
    <source>
        <dbReference type="ARBA" id="ARBA00004141"/>
    </source>
</evidence>
<gene>
    <name evidence="5" type="ORF">Z518_06705</name>
</gene>
<dbReference type="InterPro" id="IPR027417">
    <property type="entry name" value="P-loop_NTPase"/>
</dbReference>
<dbReference type="InterPro" id="IPR029481">
    <property type="entry name" value="ABC_trans_N"/>
</dbReference>
<dbReference type="PANTHER" id="PTHR19241">
    <property type="entry name" value="ATP-BINDING CASSETTE TRANSPORTER"/>
    <property type="match status" value="1"/>
</dbReference>
<dbReference type="Proteomes" id="UP000053617">
    <property type="component" value="Unassembled WGS sequence"/>
</dbReference>
<organism evidence="5 6">
    <name type="scientific">Rhinocladiella mackenziei CBS 650.93</name>
    <dbReference type="NCBI Taxonomy" id="1442369"/>
    <lineage>
        <taxon>Eukaryota</taxon>
        <taxon>Fungi</taxon>
        <taxon>Dikarya</taxon>
        <taxon>Ascomycota</taxon>
        <taxon>Pezizomycotina</taxon>
        <taxon>Eurotiomycetes</taxon>
        <taxon>Chaetothyriomycetidae</taxon>
        <taxon>Chaetothyriales</taxon>
        <taxon>Herpotrichiellaceae</taxon>
        <taxon>Rhinocladiella</taxon>
    </lineage>
</organism>
<feature type="region of interest" description="Disordered" evidence="3">
    <location>
        <begin position="525"/>
        <end position="549"/>
    </location>
</feature>
<dbReference type="InterPro" id="IPR017871">
    <property type="entry name" value="ABC_transporter-like_CS"/>
</dbReference>
<dbReference type="RefSeq" id="XP_013270290.1">
    <property type="nucleotide sequence ID" value="XM_013414836.1"/>
</dbReference>
<comment type="subcellular location">
    <subcellularLocation>
        <location evidence="1">Membrane</location>
        <topology evidence="1">Multi-pass membrane protein</topology>
    </subcellularLocation>
</comment>
<dbReference type="VEuPathDB" id="FungiDB:Z518_06705"/>
<dbReference type="GO" id="GO:0016887">
    <property type="term" value="F:ATP hydrolysis activity"/>
    <property type="evidence" value="ECO:0007669"/>
    <property type="project" value="InterPro"/>
</dbReference>
<dbReference type="Gene3D" id="3.40.50.300">
    <property type="entry name" value="P-loop containing nucleotide triphosphate hydrolases"/>
    <property type="match status" value="2"/>
</dbReference>
<dbReference type="STRING" id="1442369.A0A0D2IBF3"/>
<keyword evidence="6" id="KW-1185">Reference proteome</keyword>
<accession>A0A0D2IBF3</accession>
<dbReference type="HOGENOM" id="CLU_393369_0_0_1"/>
<name>A0A0D2IBF3_9EURO</name>